<reference evidence="2" key="1">
    <citation type="submission" date="2020-03" db="EMBL/GenBank/DDBJ databases">
        <title>The deep terrestrial virosphere.</title>
        <authorList>
            <person name="Holmfeldt K."/>
            <person name="Nilsson E."/>
            <person name="Simone D."/>
            <person name="Lopez-Fernandez M."/>
            <person name="Wu X."/>
            <person name="de Brujin I."/>
            <person name="Lundin D."/>
            <person name="Andersson A."/>
            <person name="Bertilsson S."/>
            <person name="Dopson M."/>
        </authorList>
    </citation>
    <scope>NUCLEOTIDE SEQUENCE</scope>
    <source>
        <strain evidence="2">MM415B02897</strain>
    </source>
</reference>
<accession>A0A6M3L1R8</accession>
<dbReference type="Pfam" id="PF14216">
    <property type="entry name" value="DUF4326"/>
    <property type="match status" value="1"/>
</dbReference>
<organism evidence="2">
    <name type="scientific">viral metagenome</name>
    <dbReference type="NCBI Taxonomy" id="1070528"/>
    <lineage>
        <taxon>unclassified sequences</taxon>
        <taxon>metagenomes</taxon>
        <taxon>organismal metagenomes</taxon>
    </lineage>
</organism>
<dbReference type="AlphaFoldDB" id="A0A6M3L1R8"/>
<name>A0A6M3L1R8_9ZZZZ</name>
<evidence type="ECO:0000259" key="1">
    <source>
        <dbReference type="Pfam" id="PF14216"/>
    </source>
</evidence>
<feature type="domain" description="DUF4326" evidence="1">
    <location>
        <begin position="12"/>
        <end position="85"/>
    </location>
</feature>
<dbReference type="EMBL" id="MT142731">
    <property type="protein sequence ID" value="QJA87772.1"/>
    <property type="molecule type" value="Genomic_DNA"/>
</dbReference>
<dbReference type="InterPro" id="IPR025475">
    <property type="entry name" value="DUF4326"/>
</dbReference>
<sequence>MSNQDGGPAVVVNLRREPYDVYIGRPSKWGNPFIVGEDGDRAICVEKYTEWIKANTDLLDSLDELRGKRLGCYCKPKACHGDVLVTMLAERSKG</sequence>
<gene>
    <name evidence="2" type="ORF">MM415B02897_0011</name>
</gene>
<protein>
    <recommendedName>
        <fullName evidence="1">DUF4326 domain-containing protein</fullName>
    </recommendedName>
</protein>
<evidence type="ECO:0000313" key="2">
    <source>
        <dbReference type="EMBL" id="QJA87772.1"/>
    </source>
</evidence>
<proteinExistence type="predicted"/>